<dbReference type="InterPro" id="IPR052558">
    <property type="entry name" value="Siderophore_Hydrolase_D"/>
</dbReference>
<dbReference type="SUPFAM" id="SSF53474">
    <property type="entry name" value="alpha/beta-Hydrolases"/>
    <property type="match status" value="1"/>
</dbReference>
<dbReference type="GO" id="GO:0016788">
    <property type="term" value="F:hydrolase activity, acting on ester bonds"/>
    <property type="evidence" value="ECO:0007669"/>
    <property type="project" value="TreeGrafter"/>
</dbReference>
<dbReference type="AlphaFoldDB" id="A0A917LJF4"/>
<keyword evidence="2" id="KW-0378">Hydrolase</keyword>
<evidence type="ECO:0000313" key="4">
    <source>
        <dbReference type="Proteomes" id="UP000616608"/>
    </source>
</evidence>
<protein>
    <submittedName>
        <fullName evidence="3">Ferri-bacillibactin esterase BesA</fullName>
    </submittedName>
</protein>
<dbReference type="Gene3D" id="3.40.50.1820">
    <property type="entry name" value="alpha/beta hydrolase"/>
    <property type="match status" value="1"/>
</dbReference>
<reference evidence="3" key="2">
    <citation type="submission" date="2020-09" db="EMBL/GenBank/DDBJ databases">
        <authorList>
            <person name="Sun Q."/>
            <person name="Zhou Y."/>
        </authorList>
    </citation>
    <scope>NUCLEOTIDE SEQUENCE</scope>
    <source>
        <strain evidence="3">CGMCC 1.15760</strain>
    </source>
</reference>
<comment type="similarity">
    <text evidence="1">Belongs to the esterase D family.</text>
</comment>
<reference evidence="3" key="1">
    <citation type="journal article" date="2014" name="Int. J. Syst. Evol. Microbiol.">
        <title>Complete genome sequence of Corynebacterium casei LMG S-19264T (=DSM 44701T), isolated from a smear-ripened cheese.</title>
        <authorList>
            <consortium name="US DOE Joint Genome Institute (JGI-PGF)"/>
            <person name="Walter F."/>
            <person name="Albersmeier A."/>
            <person name="Kalinowski J."/>
            <person name="Ruckert C."/>
        </authorList>
    </citation>
    <scope>NUCLEOTIDE SEQUENCE</scope>
    <source>
        <strain evidence="3">CGMCC 1.15760</strain>
    </source>
</reference>
<keyword evidence="4" id="KW-1185">Reference proteome</keyword>
<organism evidence="3 4">
    <name type="scientific">Lysinibacillus alkalisoli</name>
    <dbReference type="NCBI Taxonomy" id="1911548"/>
    <lineage>
        <taxon>Bacteria</taxon>
        <taxon>Bacillati</taxon>
        <taxon>Bacillota</taxon>
        <taxon>Bacilli</taxon>
        <taxon>Bacillales</taxon>
        <taxon>Bacillaceae</taxon>
        <taxon>Lysinibacillus</taxon>
    </lineage>
</organism>
<dbReference type="InterPro" id="IPR000801">
    <property type="entry name" value="Esterase-like"/>
</dbReference>
<evidence type="ECO:0000256" key="2">
    <source>
        <dbReference type="ARBA" id="ARBA00022801"/>
    </source>
</evidence>
<sequence>MRIHDFSFTSTHTQYTYTISYYIPADPQPPEGFPVCYVLDGSSYTMMMAEAVRLQSRNTLRTHVAPSIVIGIGHQDDMRDRRFFDFTAPADAYKYPERFKGDVERQHGGAEAFTRFIEQELKPEVMRRFPINQRKQTLYGHSLGGYFTFWQWLHHNDNYAHYLAISPSLWWNDHHLFTDITTHPFTHTTTPLFMAVGEHEGHMVIDAKKMLPYVEQKTTTTSLYIAPDENHASVVPTTMSRALRFIHV</sequence>
<comment type="caution">
    <text evidence="3">The sequence shown here is derived from an EMBL/GenBank/DDBJ whole genome shotgun (WGS) entry which is preliminary data.</text>
</comment>
<evidence type="ECO:0000313" key="3">
    <source>
        <dbReference type="EMBL" id="GGG31035.1"/>
    </source>
</evidence>
<dbReference type="PANTHER" id="PTHR40841">
    <property type="entry name" value="SIDEROPHORE TRIACETYLFUSARININE C ESTERASE"/>
    <property type="match status" value="1"/>
</dbReference>
<dbReference type="Pfam" id="PF00756">
    <property type="entry name" value="Esterase"/>
    <property type="match status" value="1"/>
</dbReference>
<dbReference type="PANTHER" id="PTHR40841:SF2">
    <property type="entry name" value="SIDEROPHORE-DEGRADING ESTERASE (EUROFUNG)"/>
    <property type="match status" value="1"/>
</dbReference>
<evidence type="ECO:0000256" key="1">
    <source>
        <dbReference type="ARBA" id="ARBA00005622"/>
    </source>
</evidence>
<dbReference type="RefSeq" id="WP_188615606.1">
    <property type="nucleotide sequence ID" value="NZ_BMJT01000010.1"/>
</dbReference>
<accession>A0A917LJF4</accession>
<dbReference type="InterPro" id="IPR029058">
    <property type="entry name" value="AB_hydrolase_fold"/>
</dbReference>
<name>A0A917LJF4_9BACI</name>
<gene>
    <name evidence="3" type="primary">besA</name>
    <name evidence="3" type="ORF">GCM10007425_27100</name>
</gene>
<dbReference type="EMBL" id="BMJT01000010">
    <property type="protein sequence ID" value="GGG31035.1"/>
    <property type="molecule type" value="Genomic_DNA"/>
</dbReference>
<dbReference type="Proteomes" id="UP000616608">
    <property type="component" value="Unassembled WGS sequence"/>
</dbReference>
<proteinExistence type="inferred from homology"/>